<dbReference type="PROSITE" id="PS51832">
    <property type="entry name" value="HD_GYP"/>
    <property type="match status" value="1"/>
</dbReference>
<feature type="non-terminal residue" evidence="2">
    <location>
        <position position="1"/>
    </location>
</feature>
<comment type="caution">
    <text evidence="2">The sequence shown here is derived from an EMBL/GenBank/DDBJ whole genome shotgun (WGS) entry which is preliminary data.</text>
</comment>
<feature type="domain" description="HD-GYP" evidence="1">
    <location>
        <begin position="1"/>
        <end position="164"/>
    </location>
</feature>
<evidence type="ECO:0000259" key="1">
    <source>
        <dbReference type="PROSITE" id="PS51832"/>
    </source>
</evidence>
<name>X0WZZ5_9ZZZZ</name>
<accession>X0WZZ5</accession>
<dbReference type="Pfam" id="PF13487">
    <property type="entry name" value="HD_5"/>
    <property type="match status" value="1"/>
</dbReference>
<organism evidence="2">
    <name type="scientific">marine sediment metagenome</name>
    <dbReference type="NCBI Taxonomy" id="412755"/>
    <lineage>
        <taxon>unclassified sequences</taxon>
        <taxon>metagenomes</taxon>
        <taxon>ecological metagenomes</taxon>
    </lineage>
</organism>
<dbReference type="InterPro" id="IPR003607">
    <property type="entry name" value="HD/PDEase_dom"/>
</dbReference>
<gene>
    <name evidence="2" type="ORF">S01H1_64520</name>
</gene>
<dbReference type="Gene3D" id="1.10.3210.10">
    <property type="entry name" value="Hypothetical protein af1432"/>
    <property type="match status" value="1"/>
</dbReference>
<dbReference type="PANTHER" id="PTHR43155:SF2">
    <property type="entry name" value="CYCLIC DI-GMP PHOSPHODIESTERASE PA4108"/>
    <property type="match status" value="1"/>
</dbReference>
<dbReference type="PANTHER" id="PTHR43155">
    <property type="entry name" value="CYCLIC DI-GMP PHOSPHODIESTERASE PA4108-RELATED"/>
    <property type="match status" value="1"/>
</dbReference>
<evidence type="ECO:0000313" key="2">
    <source>
        <dbReference type="EMBL" id="GAG29968.1"/>
    </source>
</evidence>
<dbReference type="EMBL" id="BARS01042535">
    <property type="protein sequence ID" value="GAG29968.1"/>
    <property type="molecule type" value="Genomic_DNA"/>
</dbReference>
<dbReference type="SUPFAM" id="SSF109604">
    <property type="entry name" value="HD-domain/PDEase-like"/>
    <property type="match status" value="1"/>
</dbReference>
<dbReference type="CDD" id="cd00077">
    <property type="entry name" value="HDc"/>
    <property type="match status" value="1"/>
</dbReference>
<sequence>ALKIGAGMGYDSSGLADLATIAFLHDVGMYKISQGILNKRDTLSDKEFKEVQRHPEISADILSRSDGEYVWLGDVALQVHERADGSGYPFGLKQEEIHDYASIIGLADMYSDMISNGTYSERIEQNRAVRDIIDSGQEAFPARVVKAFLNQISFFPLSSYVKLNDRSVGRVANTHPGFPLKPTVEIIYDSLGSKMQKPRIVDLSQQILLYVTGSIDEKDIA</sequence>
<reference evidence="2" key="1">
    <citation type="journal article" date="2014" name="Front. Microbiol.">
        <title>High frequency of phylogenetically diverse reductive dehalogenase-homologous genes in deep subseafloor sedimentary metagenomes.</title>
        <authorList>
            <person name="Kawai M."/>
            <person name="Futagami T."/>
            <person name="Toyoda A."/>
            <person name="Takaki Y."/>
            <person name="Nishi S."/>
            <person name="Hori S."/>
            <person name="Arai W."/>
            <person name="Tsubouchi T."/>
            <person name="Morono Y."/>
            <person name="Uchiyama I."/>
            <person name="Ito T."/>
            <person name="Fujiyama A."/>
            <person name="Inagaki F."/>
            <person name="Takami H."/>
        </authorList>
    </citation>
    <scope>NUCLEOTIDE SEQUENCE</scope>
    <source>
        <strain evidence="2">Expedition CK06-06</strain>
    </source>
</reference>
<dbReference type="AlphaFoldDB" id="X0WZZ5"/>
<protein>
    <recommendedName>
        <fullName evidence="1">HD-GYP domain-containing protein</fullName>
    </recommendedName>
</protein>
<dbReference type="InterPro" id="IPR037522">
    <property type="entry name" value="HD_GYP_dom"/>
</dbReference>
<proteinExistence type="predicted"/>